<dbReference type="EMBL" id="KV426582">
    <property type="protein sequence ID" value="KZV79654.1"/>
    <property type="molecule type" value="Genomic_DNA"/>
</dbReference>
<evidence type="ECO:0000313" key="1">
    <source>
        <dbReference type="EMBL" id="KZV79654.1"/>
    </source>
</evidence>
<dbReference type="STRING" id="1314781.A0A165B1C7"/>
<evidence type="ECO:0000313" key="2">
    <source>
        <dbReference type="Proteomes" id="UP000077266"/>
    </source>
</evidence>
<organism evidence="1 2">
    <name type="scientific">Exidia glandulosa HHB12029</name>
    <dbReference type="NCBI Taxonomy" id="1314781"/>
    <lineage>
        <taxon>Eukaryota</taxon>
        <taxon>Fungi</taxon>
        <taxon>Dikarya</taxon>
        <taxon>Basidiomycota</taxon>
        <taxon>Agaricomycotina</taxon>
        <taxon>Agaricomycetes</taxon>
        <taxon>Auriculariales</taxon>
        <taxon>Exidiaceae</taxon>
        <taxon>Exidia</taxon>
    </lineage>
</organism>
<protein>
    <submittedName>
        <fullName evidence="1">Uncharacterized protein</fullName>
    </submittedName>
</protein>
<reference evidence="1 2" key="1">
    <citation type="journal article" date="2016" name="Mol. Biol. Evol.">
        <title>Comparative Genomics of Early-Diverging Mushroom-Forming Fungi Provides Insights into the Origins of Lignocellulose Decay Capabilities.</title>
        <authorList>
            <person name="Nagy L.G."/>
            <person name="Riley R."/>
            <person name="Tritt A."/>
            <person name="Adam C."/>
            <person name="Daum C."/>
            <person name="Floudas D."/>
            <person name="Sun H."/>
            <person name="Yadav J.S."/>
            <person name="Pangilinan J."/>
            <person name="Larsson K.H."/>
            <person name="Matsuura K."/>
            <person name="Barry K."/>
            <person name="Labutti K."/>
            <person name="Kuo R."/>
            <person name="Ohm R.A."/>
            <person name="Bhattacharya S.S."/>
            <person name="Shirouzu T."/>
            <person name="Yoshinaga Y."/>
            <person name="Martin F.M."/>
            <person name="Grigoriev I.V."/>
            <person name="Hibbett D.S."/>
        </authorList>
    </citation>
    <scope>NUCLEOTIDE SEQUENCE [LARGE SCALE GENOMIC DNA]</scope>
    <source>
        <strain evidence="1 2">HHB12029</strain>
    </source>
</reference>
<dbReference type="Proteomes" id="UP000077266">
    <property type="component" value="Unassembled WGS sequence"/>
</dbReference>
<gene>
    <name evidence="1" type="ORF">EXIGLDRAFT_846342</name>
</gene>
<dbReference type="AlphaFoldDB" id="A0A165B1C7"/>
<accession>A0A165B1C7</accession>
<sequence length="116" mass="13075">MASALFRSASWRKKPASDLQKKFIVEWWLGNLGSTMAAEYEHKRQQVSKLTKGDVSNFFIRLKHGAAGRLAKKTVAGAAIEAAKTTEKERARQEEEVVHFRPLWRSSVPAFGDAWS</sequence>
<proteinExistence type="predicted"/>
<name>A0A165B1C7_EXIGL</name>
<keyword evidence="2" id="KW-1185">Reference proteome</keyword>
<dbReference type="InParanoid" id="A0A165B1C7"/>